<feature type="compositionally biased region" description="Low complexity" evidence="8">
    <location>
        <begin position="277"/>
        <end position="290"/>
    </location>
</feature>
<gene>
    <name evidence="10" type="primary">ASX</name>
</gene>
<feature type="region of interest" description="Disordered" evidence="8">
    <location>
        <begin position="485"/>
        <end position="516"/>
    </location>
</feature>
<dbReference type="EMBL" id="FX985729">
    <property type="protein sequence ID" value="BBA84467.1"/>
    <property type="molecule type" value="mRNA"/>
</dbReference>
<keyword evidence="2" id="KW-0479">Metal-binding</keyword>
<evidence type="ECO:0000256" key="8">
    <source>
        <dbReference type="SAM" id="MobiDB-lite"/>
    </source>
</evidence>
<keyword evidence="4" id="KW-0862">Zinc</keyword>
<evidence type="ECO:0000256" key="6">
    <source>
        <dbReference type="ARBA" id="ARBA00023163"/>
    </source>
</evidence>
<evidence type="ECO:0000256" key="3">
    <source>
        <dbReference type="ARBA" id="ARBA00022771"/>
    </source>
</evidence>
<feature type="region of interest" description="Disordered" evidence="8">
    <location>
        <begin position="331"/>
        <end position="379"/>
    </location>
</feature>
<dbReference type="AlphaFoldDB" id="A0A347ZJG1"/>
<dbReference type="GO" id="GO:0035517">
    <property type="term" value="C:PR-DUB complex"/>
    <property type="evidence" value="ECO:0007669"/>
    <property type="project" value="TreeGrafter"/>
</dbReference>
<dbReference type="GO" id="GO:0003682">
    <property type="term" value="F:chromatin binding"/>
    <property type="evidence" value="ECO:0007669"/>
    <property type="project" value="TreeGrafter"/>
</dbReference>
<dbReference type="PROSITE" id="PS51916">
    <property type="entry name" value="DEUBAD"/>
    <property type="match status" value="1"/>
</dbReference>
<dbReference type="InterPro" id="IPR044867">
    <property type="entry name" value="DEUBAD_dom"/>
</dbReference>
<feature type="region of interest" description="Disordered" evidence="8">
    <location>
        <begin position="269"/>
        <end position="303"/>
    </location>
</feature>
<keyword evidence="6" id="KW-0804">Transcription</keyword>
<reference evidence="10" key="1">
    <citation type="journal article" date="2018" name="Insect Sci.">
        <title>Transcriptomic analysis of epigenetic modification genes in the termite Reticulitermes speratus.</title>
        <authorList>
            <person name="Mitaka Y."/>
            <person name="Tasaki E."/>
            <person name="Nozaki T."/>
            <person name="Fuchikawa T."/>
            <person name="Kobayashi K."/>
            <person name="Matsuura K."/>
        </authorList>
    </citation>
    <scope>NUCLEOTIDE SEQUENCE</scope>
</reference>
<dbReference type="GO" id="GO:0008270">
    <property type="term" value="F:zinc ion binding"/>
    <property type="evidence" value="ECO:0007669"/>
    <property type="project" value="UniProtKB-KW"/>
</dbReference>
<evidence type="ECO:0000256" key="1">
    <source>
        <dbReference type="ARBA" id="ARBA00004123"/>
    </source>
</evidence>
<evidence type="ECO:0000259" key="9">
    <source>
        <dbReference type="PROSITE" id="PS51916"/>
    </source>
</evidence>
<keyword evidence="5" id="KW-0805">Transcription regulation</keyword>
<evidence type="ECO:0000256" key="5">
    <source>
        <dbReference type="ARBA" id="ARBA00023015"/>
    </source>
</evidence>
<evidence type="ECO:0000256" key="2">
    <source>
        <dbReference type="ARBA" id="ARBA00022723"/>
    </source>
</evidence>
<accession>A0A347ZJG1</accession>
<evidence type="ECO:0000256" key="4">
    <source>
        <dbReference type="ARBA" id="ARBA00022833"/>
    </source>
</evidence>
<sequence>MVMEVDEDSHRNCQDINEACKNHDKVECGLADRRMDTMPGCSYDSLKDLNSRISHSHSKKVIKHALRQQAKRRRKNTTIASGNSAPLPRIVVKSLSVLLEDKEFKDTFNSASPKPATMREVLASIPGFSIKPRKRSTKKLSTAAQLEQTKEGCIDLETPDSILVNTNLRALLNKHTFSSLPPLYQYKLVQLLPDVDRAGVAGQPDASFRLSTSGLNNEFFARACLEWRERLAEGEFTPENQQKLKAEAEKEMSRLDPWKLKHFEPIWGERHEPTSDSTPLLLPSPARPSLKTTIKLRPSTSASIRHSKIVPRRPRTVGAVTRAITNYWVQEEADSTADKPPSPAEKRPADRSDRIGEGKEMHKKLKAVSSSAEESSPDVGMVHSVNIEECVPGNGIRSERAENSVGDEALAYETDVTVFKSETDMEAAAAESSVDCESEQIAARESVVHETDAAECKSEEHVTPESAECEMNVVTCTVKEEDVGIDKETEDEHVTSEVDTSMKCESKKQQGESGNWDSVERNFDLRLDYDTPSDIRPALSNVEVLLKCETEEAATEIDSVASNIRNTVDQELDLVQEMAVSVADHMTYEPDMVPGHDVIHESAILDSSGYIINGDSVVQTNSNSKEDDTKTAVDVSGEVESVSGLEDLKVEEEEDPAEVHAALIAAVTGSEGCCWDVDSTEKLLDKVPLAEVPLVAVPVALALVEERDVEVIPMQEELEVILKPSNFPVAPEDALSMDSAIVTAALDDIGGGTSSTVKSTQAQYPEYSTSQAVKLELEG</sequence>
<evidence type="ECO:0000313" key="10">
    <source>
        <dbReference type="EMBL" id="BBA84467.1"/>
    </source>
</evidence>
<dbReference type="GO" id="GO:0045944">
    <property type="term" value="P:positive regulation of transcription by RNA polymerase II"/>
    <property type="evidence" value="ECO:0007669"/>
    <property type="project" value="TreeGrafter"/>
</dbReference>
<dbReference type="GO" id="GO:0009887">
    <property type="term" value="P:animal organ morphogenesis"/>
    <property type="evidence" value="ECO:0007669"/>
    <property type="project" value="TreeGrafter"/>
</dbReference>
<dbReference type="InterPro" id="IPR024811">
    <property type="entry name" value="ASX/ASX-like"/>
</dbReference>
<dbReference type="PANTHER" id="PTHR13578:SF20">
    <property type="entry name" value="POLYCOMB PROTEIN ASX"/>
    <property type="match status" value="1"/>
</dbReference>
<comment type="subcellular location">
    <subcellularLocation>
        <location evidence="1">Nucleus</location>
    </subcellularLocation>
</comment>
<feature type="domain" description="DEUBAD" evidence="9">
    <location>
        <begin position="159"/>
        <end position="272"/>
    </location>
</feature>
<feature type="compositionally biased region" description="Basic and acidic residues" evidence="8">
    <location>
        <begin position="485"/>
        <end position="510"/>
    </location>
</feature>
<dbReference type="InterPro" id="IPR028020">
    <property type="entry name" value="ASX_DEUBAD_dom"/>
</dbReference>
<evidence type="ECO:0000256" key="7">
    <source>
        <dbReference type="ARBA" id="ARBA00023242"/>
    </source>
</evidence>
<protein>
    <submittedName>
        <fullName evidence="10">Putative ASX</fullName>
    </submittedName>
</protein>
<keyword evidence="3" id="KW-0863">Zinc-finger</keyword>
<dbReference type="PANTHER" id="PTHR13578">
    <property type="entry name" value="ADDITIONAL SEX COMBS LIKE PROTEIN ASXL"/>
    <property type="match status" value="1"/>
</dbReference>
<proteinExistence type="evidence at transcript level"/>
<feature type="compositionally biased region" description="Basic and acidic residues" evidence="8">
    <location>
        <begin position="344"/>
        <end position="360"/>
    </location>
</feature>
<dbReference type="Pfam" id="PF13919">
    <property type="entry name" value="ASXH"/>
    <property type="match status" value="1"/>
</dbReference>
<organism evidence="10">
    <name type="scientific">Reticulitermes speratus</name>
    <dbReference type="NCBI Taxonomy" id="60591"/>
    <lineage>
        <taxon>Eukaryota</taxon>
        <taxon>Metazoa</taxon>
        <taxon>Ecdysozoa</taxon>
        <taxon>Arthropoda</taxon>
        <taxon>Hexapoda</taxon>
        <taxon>Insecta</taxon>
        <taxon>Pterygota</taxon>
        <taxon>Neoptera</taxon>
        <taxon>Polyneoptera</taxon>
        <taxon>Dictyoptera</taxon>
        <taxon>Blattodea</taxon>
        <taxon>Blattoidea</taxon>
        <taxon>Termitoidae</taxon>
        <taxon>Rhinotermitidae</taxon>
        <taxon>Reticulitermes</taxon>
        <taxon>Frontotermes</taxon>
    </lineage>
</organism>
<name>A0A347ZJG1_9NEOP</name>
<keyword evidence="7" id="KW-0539">Nucleus</keyword>